<comment type="caution">
    <text evidence="2">The sequence shown here is derived from an EMBL/GenBank/DDBJ whole genome shotgun (WGS) entry which is preliminary data.</text>
</comment>
<organism evidence="2 3">
    <name type="scientific">Aldrovandia affinis</name>
    <dbReference type="NCBI Taxonomy" id="143900"/>
    <lineage>
        <taxon>Eukaryota</taxon>
        <taxon>Metazoa</taxon>
        <taxon>Chordata</taxon>
        <taxon>Craniata</taxon>
        <taxon>Vertebrata</taxon>
        <taxon>Euteleostomi</taxon>
        <taxon>Actinopterygii</taxon>
        <taxon>Neopterygii</taxon>
        <taxon>Teleostei</taxon>
        <taxon>Notacanthiformes</taxon>
        <taxon>Halosauridae</taxon>
        <taxon>Aldrovandia</taxon>
    </lineage>
</organism>
<name>A0AAD7SN25_9TELE</name>
<proteinExistence type="predicted"/>
<evidence type="ECO:0000313" key="2">
    <source>
        <dbReference type="EMBL" id="KAJ8405714.1"/>
    </source>
</evidence>
<keyword evidence="1" id="KW-0732">Signal</keyword>
<evidence type="ECO:0000313" key="3">
    <source>
        <dbReference type="Proteomes" id="UP001221898"/>
    </source>
</evidence>
<gene>
    <name evidence="2" type="ORF">AAFF_G00316940</name>
</gene>
<feature type="signal peptide" evidence="1">
    <location>
        <begin position="1"/>
        <end position="19"/>
    </location>
</feature>
<reference evidence="2" key="1">
    <citation type="journal article" date="2023" name="Science">
        <title>Genome structures resolve the early diversification of teleost fishes.</title>
        <authorList>
            <person name="Parey E."/>
            <person name="Louis A."/>
            <person name="Montfort J."/>
            <person name="Bouchez O."/>
            <person name="Roques C."/>
            <person name="Iampietro C."/>
            <person name="Lluch J."/>
            <person name="Castinel A."/>
            <person name="Donnadieu C."/>
            <person name="Desvignes T."/>
            <person name="Floi Bucao C."/>
            <person name="Jouanno E."/>
            <person name="Wen M."/>
            <person name="Mejri S."/>
            <person name="Dirks R."/>
            <person name="Jansen H."/>
            <person name="Henkel C."/>
            <person name="Chen W.J."/>
            <person name="Zahm M."/>
            <person name="Cabau C."/>
            <person name="Klopp C."/>
            <person name="Thompson A.W."/>
            <person name="Robinson-Rechavi M."/>
            <person name="Braasch I."/>
            <person name="Lecointre G."/>
            <person name="Bobe J."/>
            <person name="Postlethwait J.H."/>
            <person name="Berthelot C."/>
            <person name="Roest Crollius H."/>
            <person name="Guiguen Y."/>
        </authorList>
    </citation>
    <scope>NUCLEOTIDE SEQUENCE</scope>
    <source>
        <strain evidence="2">NC1722</strain>
    </source>
</reference>
<evidence type="ECO:0008006" key="4">
    <source>
        <dbReference type="Google" id="ProtNLM"/>
    </source>
</evidence>
<feature type="chain" id="PRO_5042146189" description="Secreted protein" evidence="1">
    <location>
        <begin position="20"/>
        <end position="76"/>
    </location>
</feature>
<protein>
    <recommendedName>
        <fullName evidence="4">Secreted protein</fullName>
    </recommendedName>
</protein>
<sequence>MYWFYFLLNLLVLSLHEIAVLLKKQVWCVISWVEYPDTAVPEVPLRTIMLWPPIFLSPTRHQLKHPAELSNGGFPE</sequence>
<dbReference type="AlphaFoldDB" id="A0AAD7SN25"/>
<keyword evidence="3" id="KW-1185">Reference proteome</keyword>
<accession>A0AAD7SN25</accession>
<evidence type="ECO:0000256" key="1">
    <source>
        <dbReference type="SAM" id="SignalP"/>
    </source>
</evidence>
<dbReference type="EMBL" id="JAINUG010000047">
    <property type="protein sequence ID" value="KAJ8405714.1"/>
    <property type="molecule type" value="Genomic_DNA"/>
</dbReference>
<dbReference type="Proteomes" id="UP001221898">
    <property type="component" value="Unassembled WGS sequence"/>
</dbReference>